<feature type="region of interest" description="Disordered" evidence="11">
    <location>
        <begin position="484"/>
        <end position="516"/>
    </location>
</feature>
<dbReference type="Gene3D" id="3.30.565.10">
    <property type="entry name" value="Histidine kinase-like ATPase, C-terminal domain"/>
    <property type="match status" value="1"/>
</dbReference>
<dbReference type="InterPro" id="IPR003661">
    <property type="entry name" value="HisK_dim/P_dom"/>
</dbReference>
<comment type="caution">
    <text evidence="15">The sequence shown here is derived from an EMBL/GenBank/DDBJ whole genome shotgun (WGS) entry which is preliminary data.</text>
</comment>
<evidence type="ECO:0000256" key="5">
    <source>
        <dbReference type="ARBA" id="ARBA00022679"/>
    </source>
</evidence>
<dbReference type="PRINTS" id="PR00344">
    <property type="entry name" value="BCTRLSENSOR"/>
</dbReference>
<protein>
    <recommendedName>
        <fullName evidence="3">histidine kinase</fullName>
        <ecNumber evidence="3">2.7.13.3</ecNumber>
    </recommendedName>
</protein>
<keyword evidence="16" id="KW-1185">Reference proteome</keyword>
<evidence type="ECO:0000259" key="14">
    <source>
        <dbReference type="PROSITE" id="PS50885"/>
    </source>
</evidence>
<dbReference type="InterPro" id="IPR050428">
    <property type="entry name" value="TCS_sensor_his_kinase"/>
</dbReference>
<evidence type="ECO:0000259" key="13">
    <source>
        <dbReference type="PROSITE" id="PS50109"/>
    </source>
</evidence>
<evidence type="ECO:0000256" key="10">
    <source>
        <dbReference type="ARBA" id="ARBA00023136"/>
    </source>
</evidence>
<evidence type="ECO:0000256" key="2">
    <source>
        <dbReference type="ARBA" id="ARBA00004236"/>
    </source>
</evidence>
<comment type="catalytic activity">
    <reaction evidence="1">
        <text>ATP + protein L-histidine = ADP + protein N-phospho-L-histidine.</text>
        <dbReference type="EC" id="2.7.13.3"/>
    </reaction>
</comment>
<evidence type="ECO:0000256" key="3">
    <source>
        <dbReference type="ARBA" id="ARBA00012438"/>
    </source>
</evidence>
<dbReference type="PROSITE" id="PS50109">
    <property type="entry name" value="HIS_KIN"/>
    <property type="match status" value="1"/>
</dbReference>
<evidence type="ECO:0000256" key="9">
    <source>
        <dbReference type="ARBA" id="ARBA00023012"/>
    </source>
</evidence>
<dbReference type="InterPro" id="IPR036890">
    <property type="entry name" value="HATPase_C_sf"/>
</dbReference>
<evidence type="ECO:0000256" key="1">
    <source>
        <dbReference type="ARBA" id="ARBA00000085"/>
    </source>
</evidence>
<dbReference type="EMBL" id="QKWH01000001">
    <property type="protein sequence ID" value="PZR55383.1"/>
    <property type="molecule type" value="Genomic_DNA"/>
</dbReference>
<reference evidence="15 16" key="1">
    <citation type="submission" date="2018-06" db="EMBL/GenBank/DDBJ databases">
        <title>Whole genome sequencing of a novel hydrocarbon degrading bacterial strain, PW21 isolated from oil contaminated produced water sample.</title>
        <authorList>
            <person name="Nagkirti P."/>
            <person name="Shaikh A."/>
            <person name="Gowdaman V."/>
            <person name="Engineer A.E."/>
            <person name="Dagar S."/>
            <person name="Dhakephalkar P.K."/>
        </authorList>
    </citation>
    <scope>NUCLEOTIDE SEQUENCE [LARGE SCALE GENOMIC DNA]</scope>
    <source>
        <strain evidence="15 16">PW21</strain>
    </source>
</reference>
<dbReference type="EC" id="2.7.13.3" evidence="3"/>
<keyword evidence="9" id="KW-0902">Two-component regulatory system</keyword>
<gene>
    <name evidence="15" type="ORF">DNL40_03200</name>
</gene>
<dbReference type="CDD" id="cd00082">
    <property type="entry name" value="HisKA"/>
    <property type="match status" value="1"/>
</dbReference>
<keyword evidence="8 12" id="KW-1133">Transmembrane helix</keyword>
<dbReference type="InterPro" id="IPR005467">
    <property type="entry name" value="His_kinase_dom"/>
</dbReference>
<evidence type="ECO:0000256" key="7">
    <source>
        <dbReference type="ARBA" id="ARBA00022777"/>
    </source>
</evidence>
<dbReference type="Proteomes" id="UP000248783">
    <property type="component" value="Unassembled WGS sequence"/>
</dbReference>
<dbReference type="SMART" id="SM00388">
    <property type="entry name" value="HisKA"/>
    <property type="match status" value="1"/>
</dbReference>
<feature type="domain" description="HAMP" evidence="14">
    <location>
        <begin position="211"/>
        <end position="263"/>
    </location>
</feature>
<keyword evidence="10 12" id="KW-0472">Membrane</keyword>
<dbReference type="GO" id="GO:0000155">
    <property type="term" value="F:phosphorelay sensor kinase activity"/>
    <property type="evidence" value="ECO:0007669"/>
    <property type="project" value="InterPro"/>
</dbReference>
<evidence type="ECO:0000256" key="11">
    <source>
        <dbReference type="SAM" id="MobiDB-lite"/>
    </source>
</evidence>
<keyword evidence="4" id="KW-0597">Phosphoprotein</keyword>
<feature type="transmembrane region" description="Helical" evidence="12">
    <location>
        <begin position="191"/>
        <end position="210"/>
    </location>
</feature>
<dbReference type="Pfam" id="PF00672">
    <property type="entry name" value="HAMP"/>
    <property type="match status" value="1"/>
</dbReference>
<keyword evidence="7 15" id="KW-0418">Kinase</keyword>
<dbReference type="SUPFAM" id="SSF47384">
    <property type="entry name" value="Homodimeric domain of signal transducing histidine kinase"/>
    <property type="match status" value="1"/>
</dbReference>
<dbReference type="FunFam" id="1.10.287.130:FF:000001">
    <property type="entry name" value="Two-component sensor histidine kinase"/>
    <property type="match status" value="1"/>
</dbReference>
<dbReference type="InterPro" id="IPR003594">
    <property type="entry name" value="HATPase_dom"/>
</dbReference>
<feature type="domain" description="Histidine kinase" evidence="13">
    <location>
        <begin position="271"/>
        <end position="483"/>
    </location>
</feature>
<dbReference type="Pfam" id="PF00512">
    <property type="entry name" value="HisKA"/>
    <property type="match status" value="1"/>
</dbReference>
<proteinExistence type="predicted"/>
<dbReference type="SUPFAM" id="SSF55874">
    <property type="entry name" value="ATPase domain of HSP90 chaperone/DNA topoisomerase II/histidine kinase"/>
    <property type="match status" value="1"/>
</dbReference>
<comment type="subcellular location">
    <subcellularLocation>
        <location evidence="2">Cell membrane</location>
    </subcellularLocation>
</comment>
<dbReference type="InterPro" id="IPR003660">
    <property type="entry name" value="HAMP_dom"/>
</dbReference>
<evidence type="ECO:0000256" key="4">
    <source>
        <dbReference type="ARBA" id="ARBA00022553"/>
    </source>
</evidence>
<dbReference type="SMART" id="SM00387">
    <property type="entry name" value="HATPase_c"/>
    <property type="match status" value="1"/>
</dbReference>
<keyword evidence="6 12" id="KW-0812">Transmembrane</keyword>
<feature type="compositionally biased region" description="Low complexity" evidence="11">
    <location>
        <begin position="494"/>
        <end position="516"/>
    </location>
</feature>
<evidence type="ECO:0000256" key="12">
    <source>
        <dbReference type="SAM" id="Phobius"/>
    </source>
</evidence>
<evidence type="ECO:0000313" key="15">
    <source>
        <dbReference type="EMBL" id="PZR55383.1"/>
    </source>
</evidence>
<dbReference type="CDD" id="cd00075">
    <property type="entry name" value="HATPase"/>
    <property type="match status" value="1"/>
</dbReference>
<organism evidence="15 16">
    <name type="scientific">Xylanimonas oleitrophica</name>
    <dbReference type="NCBI Taxonomy" id="2607479"/>
    <lineage>
        <taxon>Bacteria</taxon>
        <taxon>Bacillati</taxon>
        <taxon>Actinomycetota</taxon>
        <taxon>Actinomycetes</taxon>
        <taxon>Micrococcales</taxon>
        <taxon>Promicromonosporaceae</taxon>
        <taxon>Xylanimonas</taxon>
    </lineage>
</organism>
<evidence type="ECO:0000256" key="8">
    <source>
        <dbReference type="ARBA" id="ARBA00022989"/>
    </source>
</evidence>
<dbReference type="SUPFAM" id="SSF158472">
    <property type="entry name" value="HAMP domain-like"/>
    <property type="match status" value="1"/>
</dbReference>
<accession>A0A2W5WXH1</accession>
<dbReference type="PANTHER" id="PTHR45436">
    <property type="entry name" value="SENSOR HISTIDINE KINASE YKOH"/>
    <property type="match status" value="1"/>
</dbReference>
<dbReference type="PANTHER" id="PTHR45436:SF5">
    <property type="entry name" value="SENSOR HISTIDINE KINASE TRCS"/>
    <property type="match status" value="1"/>
</dbReference>
<dbReference type="AlphaFoldDB" id="A0A2W5WXH1"/>
<dbReference type="GO" id="GO:0005886">
    <property type="term" value="C:plasma membrane"/>
    <property type="evidence" value="ECO:0007669"/>
    <property type="project" value="UniProtKB-SubCell"/>
</dbReference>
<sequence length="516" mass="56037">MTTTDPAPVPRTRGARVSARWRIVGWILLTTGLTLLAVILTMRSLLTADVERAANTAISQELEEFARFASEGVDPRTGQPFEHVDDLLELYLSRQHPDQGEALVGIAGQTVLYSDNTRLQGPDGPYRLGDDAALLERITSSAAPSGVLDTAHGELRWGRVTVQTRDEPGTFLVAEFVGEALRQTQHVLRTTVLVALGGLALTALIAWFVAGQILAPVRSIARTAARISETDLSVRVPVVRRDDLGELAASFNGMLDRIEEAYTAQRRFVDDASHELRTPITVIRGHLELIGDDPAERAETLAVVDTELARMSRIVTDLLLLAKAERPDFLQRRPTDLEDLMLHVDSTVQALDDRPWLLMEVAEGTAEVDPQRLTQAMLQYAANAVQYSPAGSPVRFGSTLVRTDEGTHLRLWLSDEGPGIAPEDLPHVFERFHRTPRGEDDHTGFGLGLAIVHAIADSHHGTAWVRSTTGAGSTFGIDVPVTVEGPPPMEDDATAPGHVPGHAAGAPTTTTAEEER</sequence>
<dbReference type="InterPro" id="IPR004358">
    <property type="entry name" value="Sig_transdc_His_kin-like_C"/>
</dbReference>
<keyword evidence="5" id="KW-0808">Transferase</keyword>
<dbReference type="CDD" id="cd06225">
    <property type="entry name" value="HAMP"/>
    <property type="match status" value="1"/>
</dbReference>
<evidence type="ECO:0000256" key="6">
    <source>
        <dbReference type="ARBA" id="ARBA00022692"/>
    </source>
</evidence>
<name>A0A2W5WXH1_9MICO</name>
<feature type="transmembrane region" description="Helical" evidence="12">
    <location>
        <begin position="23"/>
        <end position="42"/>
    </location>
</feature>
<dbReference type="Pfam" id="PF02518">
    <property type="entry name" value="HATPase_c"/>
    <property type="match status" value="1"/>
</dbReference>
<evidence type="ECO:0000313" key="16">
    <source>
        <dbReference type="Proteomes" id="UP000248783"/>
    </source>
</evidence>
<dbReference type="Gene3D" id="1.10.287.130">
    <property type="match status" value="1"/>
</dbReference>
<dbReference type="Gene3D" id="6.10.340.10">
    <property type="match status" value="1"/>
</dbReference>
<dbReference type="PROSITE" id="PS50885">
    <property type="entry name" value="HAMP"/>
    <property type="match status" value="1"/>
</dbReference>
<dbReference type="InterPro" id="IPR036097">
    <property type="entry name" value="HisK_dim/P_sf"/>
</dbReference>
<dbReference type="SMART" id="SM00304">
    <property type="entry name" value="HAMP"/>
    <property type="match status" value="1"/>
</dbReference>